<reference evidence="2" key="1">
    <citation type="submission" date="2023-06" db="EMBL/GenBank/DDBJ databases">
        <authorList>
            <person name="Delattre M."/>
        </authorList>
    </citation>
    <scope>NUCLEOTIDE SEQUENCE</scope>
    <source>
        <strain evidence="2">AF72</strain>
    </source>
</reference>
<sequence>MTRHTLLLPLLLLAVFINCSIAGPFAYFFCLGSCAGVCSGAAIIVTGGLGAIGVPACLEACVGGCVAVGVAPTP</sequence>
<feature type="non-terminal residue" evidence="2">
    <location>
        <position position="1"/>
    </location>
</feature>
<proteinExistence type="predicted"/>
<evidence type="ECO:0000313" key="3">
    <source>
        <dbReference type="Proteomes" id="UP001177023"/>
    </source>
</evidence>
<protein>
    <submittedName>
        <fullName evidence="2">Uncharacterized protein</fullName>
    </submittedName>
</protein>
<dbReference type="EMBL" id="CATQJA010002804">
    <property type="protein sequence ID" value="CAJ0588012.1"/>
    <property type="molecule type" value="Genomic_DNA"/>
</dbReference>
<dbReference type="AlphaFoldDB" id="A0AA36DI22"/>
<keyword evidence="1" id="KW-0732">Signal</keyword>
<keyword evidence="3" id="KW-1185">Reference proteome</keyword>
<evidence type="ECO:0000256" key="1">
    <source>
        <dbReference type="SAM" id="SignalP"/>
    </source>
</evidence>
<feature type="chain" id="PRO_5041243784" evidence="1">
    <location>
        <begin position="23"/>
        <end position="74"/>
    </location>
</feature>
<name>A0AA36DI22_9BILA</name>
<dbReference type="Proteomes" id="UP001177023">
    <property type="component" value="Unassembled WGS sequence"/>
</dbReference>
<comment type="caution">
    <text evidence="2">The sequence shown here is derived from an EMBL/GenBank/DDBJ whole genome shotgun (WGS) entry which is preliminary data.</text>
</comment>
<evidence type="ECO:0000313" key="2">
    <source>
        <dbReference type="EMBL" id="CAJ0588012.1"/>
    </source>
</evidence>
<accession>A0AA36DI22</accession>
<feature type="signal peptide" evidence="1">
    <location>
        <begin position="1"/>
        <end position="22"/>
    </location>
</feature>
<gene>
    <name evidence="2" type="ORF">MSPICULIGERA_LOCUS25965</name>
</gene>
<organism evidence="2 3">
    <name type="scientific">Mesorhabditis spiculigera</name>
    <dbReference type="NCBI Taxonomy" id="96644"/>
    <lineage>
        <taxon>Eukaryota</taxon>
        <taxon>Metazoa</taxon>
        <taxon>Ecdysozoa</taxon>
        <taxon>Nematoda</taxon>
        <taxon>Chromadorea</taxon>
        <taxon>Rhabditida</taxon>
        <taxon>Rhabditina</taxon>
        <taxon>Rhabditomorpha</taxon>
        <taxon>Rhabditoidea</taxon>
        <taxon>Rhabditidae</taxon>
        <taxon>Mesorhabditinae</taxon>
        <taxon>Mesorhabditis</taxon>
    </lineage>
</organism>